<evidence type="ECO:0000256" key="1">
    <source>
        <dbReference type="SAM" id="SignalP"/>
    </source>
</evidence>
<proteinExistence type="predicted"/>
<reference evidence="2 3" key="1">
    <citation type="submission" date="2023-03" db="EMBL/GenBank/DDBJ databases">
        <title>Genome insight into feeding habits of ladybird beetles.</title>
        <authorList>
            <person name="Li H.-S."/>
            <person name="Huang Y.-H."/>
            <person name="Pang H."/>
        </authorList>
    </citation>
    <scope>NUCLEOTIDE SEQUENCE [LARGE SCALE GENOMIC DNA]</scope>
    <source>
        <strain evidence="2">SYSU_2023b</strain>
        <tissue evidence="2">Whole body</tissue>
    </source>
</reference>
<evidence type="ECO:0000313" key="3">
    <source>
        <dbReference type="Proteomes" id="UP001431783"/>
    </source>
</evidence>
<feature type="signal peptide" evidence="1">
    <location>
        <begin position="1"/>
        <end position="24"/>
    </location>
</feature>
<dbReference type="Proteomes" id="UP001431783">
    <property type="component" value="Unassembled WGS sequence"/>
</dbReference>
<protein>
    <submittedName>
        <fullName evidence="2">Uncharacterized protein</fullName>
    </submittedName>
</protein>
<accession>A0AAW1TU88</accession>
<comment type="caution">
    <text evidence="2">The sequence shown here is derived from an EMBL/GenBank/DDBJ whole genome shotgun (WGS) entry which is preliminary data.</text>
</comment>
<keyword evidence="3" id="KW-1185">Reference proteome</keyword>
<keyword evidence="1" id="KW-0732">Signal</keyword>
<organism evidence="2 3">
    <name type="scientific">Henosepilachna vigintioctopunctata</name>
    <dbReference type="NCBI Taxonomy" id="420089"/>
    <lineage>
        <taxon>Eukaryota</taxon>
        <taxon>Metazoa</taxon>
        <taxon>Ecdysozoa</taxon>
        <taxon>Arthropoda</taxon>
        <taxon>Hexapoda</taxon>
        <taxon>Insecta</taxon>
        <taxon>Pterygota</taxon>
        <taxon>Neoptera</taxon>
        <taxon>Endopterygota</taxon>
        <taxon>Coleoptera</taxon>
        <taxon>Polyphaga</taxon>
        <taxon>Cucujiformia</taxon>
        <taxon>Coccinelloidea</taxon>
        <taxon>Coccinellidae</taxon>
        <taxon>Epilachninae</taxon>
        <taxon>Epilachnini</taxon>
        <taxon>Henosepilachna</taxon>
    </lineage>
</organism>
<name>A0AAW1TU88_9CUCU</name>
<evidence type="ECO:0000313" key="2">
    <source>
        <dbReference type="EMBL" id="KAK9871944.1"/>
    </source>
</evidence>
<gene>
    <name evidence="2" type="ORF">WA026_015193</name>
</gene>
<sequence>MYSQMVLFVTTLTLLFSPIITLEALTLFEIPTTIKGEVVENTLPFYVSEKLEQDYTELGEKGIRYFTHKYWMKKRAPSKLHSASSTEISSRTALEEQIPDTPKNELRNESMKQFIAICTQSFANVKLDYLIACVLEGFKSQ</sequence>
<dbReference type="EMBL" id="JARQZJ010000008">
    <property type="protein sequence ID" value="KAK9871944.1"/>
    <property type="molecule type" value="Genomic_DNA"/>
</dbReference>
<feature type="chain" id="PRO_5043654457" evidence="1">
    <location>
        <begin position="25"/>
        <end position="141"/>
    </location>
</feature>
<dbReference type="AlphaFoldDB" id="A0AAW1TU88"/>